<evidence type="ECO:0000313" key="1">
    <source>
        <dbReference type="EMBL" id="MEQ2267518.1"/>
    </source>
</evidence>
<feature type="non-terminal residue" evidence="1">
    <location>
        <position position="1"/>
    </location>
</feature>
<gene>
    <name evidence="1" type="ORF">XENORESO_007084</name>
</gene>
<reference evidence="1 2" key="1">
    <citation type="submission" date="2021-06" db="EMBL/GenBank/DDBJ databases">
        <authorList>
            <person name="Palmer J.M."/>
        </authorList>
    </citation>
    <scope>NUCLEOTIDE SEQUENCE [LARGE SCALE GENOMIC DNA]</scope>
    <source>
        <strain evidence="1 2">XR_2019</strain>
        <tissue evidence="1">Muscle</tissue>
    </source>
</reference>
<dbReference type="Proteomes" id="UP001444071">
    <property type="component" value="Unassembled WGS sequence"/>
</dbReference>
<name>A0ABV0WF61_9TELE</name>
<dbReference type="EMBL" id="JAHRIM010042378">
    <property type="protein sequence ID" value="MEQ2267518.1"/>
    <property type="molecule type" value="Genomic_DNA"/>
</dbReference>
<sequence length="52" mass="5445">QVLLDVGELLVPLPHLRAVVAVQVVLNHPLMVRLSDASLKVCSGCGVEALTA</sequence>
<protein>
    <submittedName>
        <fullName evidence="1">Uncharacterized protein</fullName>
    </submittedName>
</protein>
<proteinExistence type="predicted"/>
<accession>A0ABV0WF61</accession>
<comment type="caution">
    <text evidence="1">The sequence shown here is derived from an EMBL/GenBank/DDBJ whole genome shotgun (WGS) entry which is preliminary data.</text>
</comment>
<keyword evidence="2" id="KW-1185">Reference proteome</keyword>
<evidence type="ECO:0000313" key="2">
    <source>
        <dbReference type="Proteomes" id="UP001444071"/>
    </source>
</evidence>
<organism evidence="1 2">
    <name type="scientific">Xenotaenia resolanae</name>
    <dbReference type="NCBI Taxonomy" id="208358"/>
    <lineage>
        <taxon>Eukaryota</taxon>
        <taxon>Metazoa</taxon>
        <taxon>Chordata</taxon>
        <taxon>Craniata</taxon>
        <taxon>Vertebrata</taxon>
        <taxon>Euteleostomi</taxon>
        <taxon>Actinopterygii</taxon>
        <taxon>Neopterygii</taxon>
        <taxon>Teleostei</taxon>
        <taxon>Neoteleostei</taxon>
        <taxon>Acanthomorphata</taxon>
        <taxon>Ovalentaria</taxon>
        <taxon>Atherinomorphae</taxon>
        <taxon>Cyprinodontiformes</taxon>
        <taxon>Goodeidae</taxon>
        <taxon>Xenotaenia</taxon>
    </lineage>
</organism>